<gene>
    <name evidence="1" type="ORF">HORIV_31120</name>
</gene>
<keyword evidence="2" id="KW-1185">Reference proteome</keyword>
<evidence type="ECO:0000313" key="2">
    <source>
        <dbReference type="Proteomes" id="UP000289555"/>
    </source>
</evidence>
<organism evidence="1 2">
    <name type="scientific">Vreelandella olivaria</name>
    <dbReference type="NCBI Taxonomy" id="390919"/>
    <lineage>
        <taxon>Bacteria</taxon>
        <taxon>Pseudomonadati</taxon>
        <taxon>Pseudomonadota</taxon>
        <taxon>Gammaproteobacteria</taxon>
        <taxon>Oceanospirillales</taxon>
        <taxon>Halomonadaceae</taxon>
        <taxon>Vreelandella</taxon>
    </lineage>
</organism>
<evidence type="ECO:0000313" key="1">
    <source>
        <dbReference type="EMBL" id="BBI50691.1"/>
    </source>
</evidence>
<dbReference type="EMBL" id="AP019416">
    <property type="protein sequence ID" value="BBI50691.1"/>
    <property type="molecule type" value="Genomic_DNA"/>
</dbReference>
<reference evidence="2" key="1">
    <citation type="journal article" date="2019" name="Microbiol. Resour. Announc.">
        <title>Complete Genome Sequence of Halomonas olivaria, a Moderately Halophilic Bacterium Isolated from Olive Processing Effluents, Obtained by Nanopore Sequencing.</title>
        <authorList>
            <person name="Nagata S."/>
            <person name="Ii K.M."/>
            <person name="Tsukimi T."/>
            <person name="Miura M.C."/>
            <person name="Galipon J."/>
            <person name="Arakawa K."/>
        </authorList>
    </citation>
    <scope>NUCLEOTIDE SEQUENCE [LARGE SCALE GENOMIC DNA]</scope>
    <source>
        <strain evidence="2">TYRC17</strain>
    </source>
</reference>
<protein>
    <submittedName>
        <fullName evidence="1">Uncharacterized protein</fullName>
    </submittedName>
</protein>
<accession>A0ABN5WUP3</accession>
<proteinExistence type="predicted"/>
<name>A0ABN5WUP3_9GAMM</name>
<dbReference type="Proteomes" id="UP000289555">
    <property type="component" value="Chromosome"/>
</dbReference>
<sequence>MIQLEHTILAVLVDAAEKGPNGAELARHWANVSAQELLQISNSASSEMIRYLKEEQQRLRHTFLHDIVSYCMIALDLETLEVQLWHCGDCLVGVQHGEEIRWLATPHSLAMQPDLSPLGNNDEYLARQQRLTRCLNARRVRAVSMNKRNT</sequence>